<reference evidence="1 2" key="1">
    <citation type="journal article" date="2016" name="Front. Microbiol.">
        <title>Fuerstia marisgermanicae gen. nov., sp. nov., an Unusual Member of the Phylum Planctomycetes from the German Wadden Sea.</title>
        <authorList>
            <person name="Kohn T."/>
            <person name="Heuer A."/>
            <person name="Jogler M."/>
            <person name="Vollmers J."/>
            <person name="Boedeker C."/>
            <person name="Bunk B."/>
            <person name="Rast P."/>
            <person name="Borchert D."/>
            <person name="Glockner I."/>
            <person name="Freese H.M."/>
            <person name="Klenk H.P."/>
            <person name="Overmann J."/>
            <person name="Kaster A.K."/>
            <person name="Rohde M."/>
            <person name="Wiegand S."/>
            <person name="Jogler C."/>
        </authorList>
    </citation>
    <scope>NUCLEOTIDE SEQUENCE [LARGE SCALE GENOMIC DNA]</scope>
    <source>
        <strain evidence="1 2">NH11</strain>
    </source>
</reference>
<gene>
    <name evidence="1" type="ORF">Fuma_02898</name>
</gene>
<protein>
    <submittedName>
        <fullName evidence="1">Uncharacterized protein</fullName>
    </submittedName>
</protein>
<dbReference type="KEGG" id="fmr:Fuma_02898"/>
<evidence type="ECO:0000313" key="2">
    <source>
        <dbReference type="Proteomes" id="UP000187735"/>
    </source>
</evidence>
<dbReference type="AlphaFoldDB" id="A0A1P8WGS5"/>
<keyword evidence="2" id="KW-1185">Reference proteome</keyword>
<evidence type="ECO:0000313" key="1">
    <source>
        <dbReference type="EMBL" id="APZ93281.1"/>
    </source>
</evidence>
<sequence>MFDGNSDSAGGLIETEIAVCDELEDDNLAAIRDAITLNANVVLQYRIFVLEDEGELSGDPTETKTLDGYKLLDTSGKALAAGTQDQMFRTVKHHVEDGRYRIAGPEMILDVVRKDGVVGPDPHGVQVQAVSNGEGDQ</sequence>
<proteinExistence type="predicted"/>
<dbReference type="EMBL" id="CP017641">
    <property type="protein sequence ID" value="APZ93281.1"/>
    <property type="molecule type" value="Genomic_DNA"/>
</dbReference>
<accession>A0A1P8WGS5</accession>
<dbReference type="Proteomes" id="UP000187735">
    <property type="component" value="Chromosome"/>
</dbReference>
<dbReference type="STRING" id="1891926.Fuma_02898"/>
<name>A0A1P8WGS5_9PLAN</name>
<organism evidence="1 2">
    <name type="scientific">Fuerstiella marisgermanici</name>
    <dbReference type="NCBI Taxonomy" id="1891926"/>
    <lineage>
        <taxon>Bacteria</taxon>
        <taxon>Pseudomonadati</taxon>
        <taxon>Planctomycetota</taxon>
        <taxon>Planctomycetia</taxon>
        <taxon>Planctomycetales</taxon>
        <taxon>Planctomycetaceae</taxon>
        <taxon>Fuerstiella</taxon>
    </lineage>
</organism>